<evidence type="ECO:0000256" key="1">
    <source>
        <dbReference type="ARBA" id="ARBA00006328"/>
    </source>
</evidence>
<organism evidence="4 5">
    <name type="scientific">Cyphellophora attinorum</name>
    <dbReference type="NCBI Taxonomy" id="1664694"/>
    <lineage>
        <taxon>Eukaryota</taxon>
        <taxon>Fungi</taxon>
        <taxon>Dikarya</taxon>
        <taxon>Ascomycota</taxon>
        <taxon>Pezizomycotina</taxon>
        <taxon>Eurotiomycetes</taxon>
        <taxon>Chaetothyriomycetidae</taxon>
        <taxon>Chaetothyriales</taxon>
        <taxon>Cyphellophoraceae</taxon>
        <taxon>Cyphellophora</taxon>
    </lineage>
</organism>
<comment type="similarity">
    <text evidence="1">Belongs to the NmrA-type oxidoreductase family.</text>
</comment>
<dbReference type="Gene3D" id="3.90.25.10">
    <property type="entry name" value="UDP-galactose 4-epimerase, domain 1"/>
    <property type="match status" value="1"/>
</dbReference>
<dbReference type="AlphaFoldDB" id="A0A0N1H9M6"/>
<feature type="domain" description="NmrA-like" evidence="3">
    <location>
        <begin position="7"/>
        <end position="308"/>
    </location>
</feature>
<dbReference type="Proteomes" id="UP000038010">
    <property type="component" value="Unassembled WGS sequence"/>
</dbReference>
<keyword evidence="5" id="KW-1185">Reference proteome</keyword>
<dbReference type="GO" id="GO:0005634">
    <property type="term" value="C:nucleus"/>
    <property type="evidence" value="ECO:0007669"/>
    <property type="project" value="TreeGrafter"/>
</dbReference>
<comment type="caution">
    <text evidence="4">The sequence shown here is derived from an EMBL/GenBank/DDBJ whole genome shotgun (WGS) entry which is preliminary data.</text>
</comment>
<evidence type="ECO:0000256" key="2">
    <source>
        <dbReference type="ARBA" id="ARBA00022857"/>
    </source>
</evidence>
<keyword evidence="2" id="KW-0521">NADP</keyword>
<dbReference type="VEuPathDB" id="FungiDB:AB675_5940"/>
<dbReference type="Gene3D" id="3.40.50.720">
    <property type="entry name" value="NAD(P)-binding Rossmann-like Domain"/>
    <property type="match status" value="1"/>
</dbReference>
<gene>
    <name evidence="4" type="ORF">AB675_5940</name>
</gene>
<proteinExistence type="inferred from homology"/>
<dbReference type="InterPro" id="IPR036291">
    <property type="entry name" value="NAD(P)-bd_dom_sf"/>
</dbReference>
<evidence type="ECO:0000259" key="3">
    <source>
        <dbReference type="Pfam" id="PF05368"/>
    </source>
</evidence>
<accession>A0A0N1H9M6</accession>
<dbReference type="OrthoDB" id="9997102at2759"/>
<dbReference type="SUPFAM" id="SSF51735">
    <property type="entry name" value="NAD(P)-binding Rossmann-fold domains"/>
    <property type="match status" value="1"/>
</dbReference>
<dbReference type="PANTHER" id="PTHR42748">
    <property type="entry name" value="NITROGEN METABOLITE REPRESSION PROTEIN NMRA FAMILY MEMBER"/>
    <property type="match status" value="1"/>
</dbReference>
<dbReference type="RefSeq" id="XP_017998867.1">
    <property type="nucleotide sequence ID" value="XM_018146191.1"/>
</dbReference>
<sequence length="316" mass="35144">MAQAPRNILVVGATGKQGGAVCRALIEQPLPFDFKILALTRNANSASAKRLQAIDSERIQLVSGDLSDAEAVFTAIDAPVWAVFLVTNPYHGKNAPDGRNLETKHGIDMLEAAIRHQVSHFIFSSVDRGGSEKSLTNPTEISHFATKHEIELAIVDKVPKAWHDMDYTILRPVAFMDNLGPNLFGRLFAVMWADTLGDEKPLQLIATKDIGRIARQALAEAEDEGSRFRNKGISIAGDELTQREADKIFWKLYGRPMPQAWVLAGRALQWGVGDVGVMFKWFREEGYGAKIEEVRSIEPKLMGLEEYLREESGFLR</sequence>
<dbReference type="STRING" id="1664694.A0A0N1H9M6"/>
<reference evidence="4 5" key="1">
    <citation type="submission" date="2015-06" db="EMBL/GenBank/DDBJ databases">
        <title>Draft genome of the ant-associated black yeast Phialophora attae CBS 131958.</title>
        <authorList>
            <person name="Moreno L.F."/>
            <person name="Stielow B.J."/>
            <person name="de Hoog S."/>
            <person name="Vicente V.A."/>
            <person name="Weiss V.A."/>
            <person name="de Vries M."/>
            <person name="Cruz L.M."/>
            <person name="Souza E.M."/>
        </authorList>
    </citation>
    <scope>NUCLEOTIDE SEQUENCE [LARGE SCALE GENOMIC DNA]</scope>
    <source>
        <strain evidence="4 5">CBS 131958</strain>
    </source>
</reference>
<evidence type="ECO:0000313" key="5">
    <source>
        <dbReference type="Proteomes" id="UP000038010"/>
    </source>
</evidence>
<name>A0A0N1H9M6_9EURO</name>
<dbReference type="GeneID" id="28738071"/>
<protein>
    <recommendedName>
        <fullName evidence="3">NmrA-like domain-containing protein</fullName>
    </recommendedName>
</protein>
<dbReference type="InterPro" id="IPR008030">
    <property type="entry name" value="NmrA-like"/>
</dbReference>
<dbReference type="PANTHER" id="PTHR42748:SF7">
    <property type="entry name" value="NMRA LIKE REDOX SENSOR 1-RELATED"/>
    <property type="match status" value="1"/>
</dbReference>
<dbReference type="InterPro" id="IPR051164">
    <property type="entry name" value="NmrA-like_oxidored"/>
</dbReference>
<dbReference type="EMBL" id="LFJN01000017">
    <property type="protein sequence ID" value="KPI38904.1"/>
    <property type="molecule type" value="Genomic_DNA"/>
</dbReference>
<evidence type="ECO:0000313" key="4">
    <source>
        <dbReference type="EMBL" id="KPI38904.1"/>
    </source>
</evidence>
<dbReference type="Pfam" id="PF05368">
    <property type="entry name" value="NmrA"/>
    <property type="match status" value="1"/>
</dbReference>